<gene>
    <name evidence="1" type="ORF">EK21DRAFT_113327</name>
</gene>
<sequence>METVELQNIGGALPFLLSLLLQTPVPTLRSHCSWKILIDVISHLDEVIRGRTNLPPPGRNEGKLQDERAIKVEEIGEKIEHIIFKIEDTTQKAASKQFNIMKSTLIRWVISGENTQGQRRKKLSRKQRDLCLAPAGSMPNISTLCYEDQSVVLALAGAGQEPLSQEDFEVVLQHRGHLSILGTQLRRFIEPFFESHGHLKCFQRAGGSNKHTRPAAEVEERPKKRIKTSTIAQPGSVSDNVFIAQRYTTDTAIPPYMCSTPEPIVQNEQALAPTQTANVLGSRHHPFEAAYPLMCPEQPIEDLHFPTWQLNEESLNLISGPPLNMILPPWARSTPSKDCLTGRERLFNTVDAVLGTTELIQE</sequence>
<dbReference type="AlphaFoldDB" id="A0A9P4H6A9"/>
<proteinExistence type="predicted"/>
<protein>
    <submittedName>
        <fullName evidence="1">Uncharacterized protein</fullName>
    </submittedName>
</protein>
<reference evidence="1" key="1">
    <citation type="journal article" date="2020" name="Stud. Mycol.">
        <title>101 Dothideomycetes genomes: a test case for predicting lifestyles and emergence of pathogens.</title>
        <authorList>
            <person name="Haridas S."/>
            <person name="Albert R."/>
            <person name="Binder M."/>
            <person name="Bloem J."/>
            <person name="Labutti K."/>
            <person name="Salamov A."/>
            <person name="Andreopoulos B."/>
            <person name="Baker S."/>
            <person name="Barry K."/>
            <person name="Bills G."/>
            <person name="Bluhm B."/>
            <person name="Cannon C."/>
            <person name="Castanera R."/>
            <person name="Culley D."/>
            <person name="Daum C."/>
            <person name="Ezra D."/>
            <person name="Gonzalez J."/>
            <person name="Henrissat B."/>
            <person name="Kuo A."/>
            <person name="Liang C."/>
            <person name="Lipzen A."/>
            <person name="Lutzoni F."/>
            <person name="Magnuson J."/>
            <person name="Mondo S."/>
            <person name="Nolan M."/>
            <person name="Ohm R."/>
            <person name="Pangilinan J."/>
            <person name="Park H.-J."/>
            <person name="Ramirez L."/>
            <person name="Alfaro M."/>
            <person name="Sun H."/>
            <person name="Tritt A."/>
            <person name="Yoshinaga Y."/>
            <person name="Zwiers L.-H."/>
            <person name="Turgeon B."/>
            <person name="Goodwin S."/>
            <person name="Spatafora J."/>
            <person name="Crous P."/>
            <person name="Grigoriev I."/>
        </authorList>
    </citation>
    <scope>NUCLEOTIDE SEQUENCE</scope>
    <source>
        <strain evidence="1">CBS 110217</strain>
    </source>
</reference>
<dbReference type="Proteomes" id="UP000799777">
    <property type="component" value="Unassembled WGS sequence"/>
</dbReference>
<name>A0A9P4H6A9_9PLEO</name>
<keyword evidence="2" id="KW-1185">Reference proteome</keyword>
<evidence type="ECO:0000313" key="1">
    <source>
        <dbReference type="EMBL" id="KAF2028943.1"/>
    </source>
</evidence>
<dbReference type="EMBL" id="ML978206">
    <property type="protein sequence ID" value="KAF2028943.1"/>
    <property type="molecule type" value="Genomic_DNA"/>
</dbReference>
<organism evidence="1 2">
    <name type="scientific">Setomelanomma holmii</name>
    <dbReference type="NCBI Taxonomy" id="210430"/>
    <lineage>
        <taxon>Eukaryota</taxon>
        <taxon>Fungi</taxon>
        <taxon>Dikarya</taxon>
        <taxon>Ascomycota</taxon>
        <taxon>Pezizomycotina</taxon>
        <taxon>Dothideomycetes</taxon>
        <taxon>Pleosporomycetidae</taxon>
        <taxon>Pleosporales</taxon>
        <taxon>Pleosporineae</taxon>
        <taxon>Phaeosphaeriaceae</taxon>
        <taxon>Setomelanomma</taxon>
    </lineage>
</organism>
<comment type="caution">
    <text evidence="1">The sequence shown here is derived from an EMBL/GenBank/DDBJ whole genome shotgun (WGS) entry which is preliminary data.</text>
</comment>
<accession>A0A9P4H6A9</accession>
<evidence type="ECO:0000313" key="2">
    <source>
        <dbReference type="Proteomes" id="UP000799777"/>
    </source>
</evidence>